<evidence type="ECO:0000313" key="2">
    <source>
        <dbReference type="EMBL" id="MST72787.1"/>
    </source>
</evidence>
<dbReference type="SUPFAM" id="SSF46785">
    <property type="entry name" value="Winged helix' DNA-binding domain"/>
    <property type="match status" value="1"/>
</dbReference>
<dbReference type="PANTHER" id="PTHR33164:SF101">
    <property type="entry name" value="TRANSCRIPTIONAL REPRESSOR MPRA"/>
    <property type="match status" value="1"/>
</dbReference>
<organism evidence="2 3">
    <name type="scientific">Olsenella porci</name>
    <dbReference type="NCBI Taxonomy" id="2652279"/>
    <lineage>
        <taxon>Bacteria</taxon>
        <taxon>Bacillati</taxon>
        <taxon>Actinomycetota</taxon>
        <taxon>Coriobacteriia</taxon>
        <taxon>Coriobacteriales</taxon>
        <taxon>Atopobiaceae</taxon>
        <taxon>Olsenella</taxon>
    </lineage>
</organism>
<dbReference type="Pfam" id="PF12802">
    <property type="entry name" value="MarR_2"/>
    <property type="match status" value="1"/>
</dbReference>
<dbReference type="PROSITE" id="PS50995">
    <property type="entry name" value="HTH_MARR_2"/>
    <property type="match status" value="1"/>
</dbReference>
<evidence type="ECO:0000259" key="1">
    <source>
        <dbReference type="PROSITE" id="PS50995"/>
    </source>
</evidence>
<dbReference type="Proteomes" id="UP000469325">
    <property type="component" value="Unassembled WGS sequence"/>
</dbReference>
<dbReference type="InterPro" id="IPR036390">
    <property type="entry name" value="WH_DNA-bd_sf"/>
</dbReference>
<dbReference type="InterPro" id="IPR036388">
    <property type="entry name" value="WH-like_DNA-bd_sf"/>
</dbReference>
<dbReference type="PANTHER" id="PTHR33164">
    <property type="entry name" value="TRANSCRIPTIONAL REGULATOR, MARR FAMILY"/>
    <property type="match status" value="1"/>
</dbReference>
<dbReference type="EMBL" id="VUNC01000004">
    <property type="protein sequence ID" value="MST72787.1"/>
    <property type="molecule type" value="Genomic_DNA"/>
</dbReference>
<proteinExistence type="predicted"/>
<gene>
    <name evidence="2" type="ORF">FYJ68_06670</name>
</gene>
<keyword evidence="3" id="KW-1185">Reference proteome</keyword>
<dbReference type="InterPro" id="IPR039422">
    <property type="entry name" value="MarR/SlyA-like"/>
</dbReference>
<comment type="caution">
    <text evidence="2">The sequence shown here is derived from an EMBL/GenBank/DDBJ whole genome shotgun (WGS) entry which is preliminary data.</text>
</comment>
<dbReference type="InterPro" id="IPR000835">
    <property type="entry name" value="HTH_MarR-typ"/>
</dbReference>
<dbReference type="Gene3D" id="1.10.10.10">
    <property type="entry name" value="Winged helix-like DNA-binding domain superfamily/Winged helix DNA-binding domain"/>
    <property type="match status" value="1"/>
</dbReference>
<dbReference type="SMART" id="SM00347">
    <property type="entry name" value="HTH_MARR"/>
    <property type="match status" value="1"/>
</dbReference>
<reference evidence="2 3" key="1">
    <citation type="submission" date="2019-08" db="EMBL/GenBank/DDBJ databases">
        <title>In-depth cultivation of the pig gut microbiome towards novel bacterial diversity and tailored functional studies.</title>
        <authorList>
            <person name="Wylensek D."/>
            <person name="Hitch T.C.A."/>
            <person name="Clavel T."/>
        </authorList>
    </citation>
    <scope>NUCLEOTIDE SEQUENCE [LARGE SCALE GENOMIC DNA]</scope>
    <source>
        <strain evidence="2 3">CA-Schmier-601-WT-1</strain>
    </source>
</reference>
<accession>A0A6N7XBR7</accession>
<protein>
    <submittedName>
        <fullName evidence="2">Winged helix-turn-helix transcriptional regulator</fullName>
    </submittedName>
</protein>
<dbReference type="AlphaFoldDB" id="A0A6N7XBR7"/>
<dbReference type="GO" id="GO:0006950">
    <property type="term" value="P:response to stress"/>
    <property type="evidence" value="ECO:0007669"/>
    <property type="project" value="TreeGrafter"/>
</dbReference>
<evidence type="ECO:0000313" key="3">
    <source>
        <dbReference type="Proteomes" id="UP000469325"/>
    </source>
</evidence>
<feature type="domain" description="HTH marR-type" evidence="1">
    <location>
        <begin position="2"/>
        <end position="134"/>
    </location>
</feature>
<name>A0A6N7XBR7_9ACTN</name>
<sequence>MDSQLVIGLHRVVQDLDRRTASIARAHGLTVSQFAVLEALLNKGPLPMGELREAVLSSEGTIPVVVRHLQGRGLVERRRDDLDARRSIVSLTSSGCELAEQVCPDNARELERSLAAWSPEERSEVVRLVRAYRRGNR</sequence>
<dbReference type="GO" id="GO:0003700">
    <property type="term" value="F:DNA-binding transcription factor activity"/>
    <property type="evidence" value="ECO:0007669"/>
    <property type="project" value="InterPro"/>
</dbReference>